<feature type="transmembrane region" description="Helical" evidence="1">
    <location>
        <begin position="700"/>
        <end position="722"/>
    </location>
</feature>
<dbReference type="PROSITE" id="PS50181">
    <property type="entry name" value="FBOX"/>
    <property type="match status" value="1"/>
</dbReference>
<feature type="transmembrane region" description="Helical" evidence="1">
    <location>
        <begin position="854"/>
        <end position="876"/>
    </location>
</feature>
<dbReference type="Gene3D" id="1.20.1070.10">
    <property type="entry name" value="Rhodopsin 7-helix transmembrane proteins"/>
    <property type="match status" value="1"/>
</dbReference>
<feature type="transmembrane region" description="Helical" evidence="1">
    <location>
        <begin position="507"/>
        <end position="528"/>
    </location>
</feature>
<dbReference type="PANTHER" id="PTHR47758">
    <property type="entry name" value="SERPENTINE RECEPTOR, CLASS M-RELATED"/>
    <property type="match status" value="1"/>
</dbReference>
<evidence type="ECO:0000313" key="4">
    <source>
        <dbReference type="Proteomes" id="UP000230233"/>
    </source>
</evidence>
<dbReference type="InterPro" id="IPR019428">
    <property type="entry name" value="7TM_GPCR_serpentine_rcpt_Str"/>
</dbReference>
<reference evidence="4" key="1">
    <citation type="submission" date="2017-10" db="EMBL/GenBank/DDBJ databases">
        <title>Rapid genome shrinkage in a self-fertile nematode reveals novel sperm competition proteins.</title>
        <authorList>
            <person name="Yin D."/>
            <person name="Schwarz E.M."/>
            <person name="Thomas C.G."/>
            <person name="Felde R.L."/>
            <person name="Korf I.F."/>
            <person name="Cutter A.D."/>
            <person name="Schartner C.M."/>
            <person name="Ralston E.J."/>
            <person name="Meyer B.J."/>
            <person name="Haag E.S."/>
        </authorList>
    </citation>
    <scope>NUCLEOTIDE SEQUENCE [LARGE SCALE GENOMIC DNA]</scope>
    <source>
        <strain evidence="4">JU1422</strain>
    </source>
</reference>
<feature type="transmembrane region" description="Helical" evidence="1">
    <location>
        <begin position="461"/>
        <end position="486"/>
    </location>
</feature>
<accession>A0A2G5U0U9</accession>
<keyword evidence="1" id="KW-0812">Transmembrane</keyword>
<proteinExistence type="predicted"/>
<feature type="transmembrane region" description="Helical" evidence="1">
    <location>
        <begin position="580"/>
        <end position="599"/>
    </location>
</feature>
<dbReference type="SUPFAM" id="SSF81321">
    <property type="entry name" value="Family A G protein-coupled receptor-like"/>
    <property type="match status" value="2"/>
</dbReference>
<evidence type="ECO:0000259" key="2">
    <source>
        <dbReference type="PROSITE" id="PS50181"/>
    </source>
</evidence>
<comment type="caution">
    <text evidence="3">The sequence shown here is derived from an EMBL/GenBank/DDBJ whole genome shotgun (WGS) entry which is preliminary data.</text>
</comment>
<feature type="domain" description="F-box" evidence="2">
    <location>
        <begin position="2"/>
        <end position="46"/>
    </location>
</feature>
<protein>
    <recommendedName>
        <fullName evidence="2">F-box domain-containing protein</fullName>
    </recommendedName>
</protein>
<feature type="transmembrane region" description="Helical" evidence="1">
    <location>
        <begin position="817"/>
        <end position="842"/>
    </location>
</feature>
<dbReference type="PANTHER" id="PTHR47758:SF1">
    <property type="entry name" value="SERPENTINE RECEPTOR, CLASS T"/>
    <property type="match status" value="1"/>
</dbReference>
<keyword evidence="1" id="KW-0472">Membrane</keyword>
<keyword evidence="1" id="KW-1133">Transmembrane helix</keyword>
<feature type="transmembrane region" description="Helical" evidence="1">
    <location>
        <begin position="355"/>
        <end position="376"/>
    </location>
</feature>
<sequence length="910" mass="103761">MPFPILRTPLVVLSEVISLLEPNEIVTTSFCSEKVKRLLKRHYQQRKPSEWILGMSACELYGSVDIGTLSDNLRKHVLSAKQISVLDESQHKLVETNEYKRGFSSRSYPVLYFDDRVMGAKMVLDYASDLFNLDIYGLEIDRSGFWAIDWINNRQEKMLVHFEFNNNYSNWDGDEAMDHVLRNVRASDCYVFKNIVSDSFRFDGKLGPAYHLLINSNGNWVTLNNLMNFDFMKIIIEKSRFFASDVYSFLRHWRAGGSPRLTFLMLTFETDRHFENFEEELEFVEEGIVEQYRLSDGKIVQLRNGYSIQGMDGVKAVVHFQIHNFVMKTVMYLDETKALYIAKGGFDLPIDIGCILLILFLVFVVTSCTGPAVQYLQVTHLLCSPVQKTHSVLRTIITLIPLFVAIPTVILVFNGYVPNEYEKEISKEMILVVTGKNDTSFLMAAEEKIYDNSSGTFEYDIPARICTGFIFSAMFLSLIVVIVGFIKMQITMKKKTSISNQKSQKQLNLLLFVQFIFPFITIHIPFYVAFILPFADIEFSNLSSKLPYMFAWCPAINPMLVICMIKMMEHYTTNPLMEEINAGTAGIVSLIANGLLIYLTSKVKTYSDTVRLAQYYSCIFRLAFSLLVFVTAPTIMYISEVKALYIVKGGIDMSRELGNYLINLFLVLVVTSCTGPTVQYLQVAYLLSNPALKNHTVLRLVINAVPILVAIPTSIFIFLGYMPNSYEMDISESLIQEITGHEDSSFLIAPEEKIMMPETGTMEYDVWARICTFFMFTAMVLSVLVVAACFSHMQKMMSKKKSVTTQQSLKSQKQLNLLLMVQFIFPFITIHIPFYTAFILPYADIEFTILFSNLPYLFSWCPAINPILVICMVKNVRDTLLGSRKNTPNTGVTFTSSHALAVKNSVIVKK</sequence>
<keyword evidence="4" id="KW-1185">Reference proteome</keyword>
<evidence type="ECO:0000313" key="3">
    <source>
        <dbReference type="EMBL" id="PIC33190.1"/>
    </source>
</evidence>
<organism evidence="3 4">
    <name type="scientific">Caenorhabditis nigoni</name>
    <dbReference type="NCBI Taxonomy" id="1611254"/>
    <lineage>
        <taxon>Eukaryota</taxon>
        <taxon>Metazoa</taxon>
        <taxon>Ecdysozoa</taxon>
        <taxon>Nematoda</taxon>
        <taxon>Chromadorea</taxon>
        <taxon>Rhabditida</taxon>
        <taxon>Rhabditina</taxon>
        <taxon>Rhabditomorpha</taxon>
        <taxon>Rhabditoidea</taxon>
        <taxon>Rhabditidae</taxon>
        <taxon>Peloderinae</taxon>
        <taxon>Caenorhabditis</taxon>
    </lineage>
</organism>
<evidence type="ECO:0000256" key="1">
    <source>
        <dbReference type="SAM" id="Phobius"/>
    </source>
</evidence>
<dbReference type="EMBL" id="PDUG01000004">
    <property type="protein sequence ID" value="PIC33190.1"/>
    <property type="molecule type" value="Genomic_DNA"/>
</dbReference>
<dbReference type="InterPro" id="IPR012885">
    <property type="entry name" value="F-box_Sdz-33"/>
</dbReference>
<dbReference type="Proteomes" id="UP000230233">
    <property type="component" value="Chromosome IV"/>
</dbReference>
<dbReference type="AlphaFoldDB" id="A0A2G5U0U9"/>
<dbReference type="OrthoDB" id="5826156at2759"/>
<feature type="transmembrane region" description="Helical" evidence="1">
    <location>
        <begin position="766"/>
        <end position="790"/>
    </location>
</feature>
<dbReference type="Pfam" id="PF10326">
    <property type="entry name" value="7TM_GPCR_Str"/>
    <property type="match status" value="2"/>
</dbReference>
<feature type="transmembrane region" description="Helical" evidence="1">
    <location>
        <begin position="396"/>
        <end position="417"/>
    </location>
</feature>
<feature type="transmembrane region" description="Helical" evidence="1">
    <location>
        <begin position="619"/>
        <end position="638"/>
    </location>
</feature>
<dbReference type="InterPro" id="IPR001810">
    <property type="entry name" value="F-box_dom"/>
</dbReference>
<name>A0A2G5U0U9_9PELO</name>
<dbReference type="Pfam" id="PF07735">
    <property type="entry name" value="FBA_2"/>
    <property type="match status" value="1"/>
</dbReference>
<gene>
    <name evidence="3" type="primary">Cnig_chr_IV.g13260</name>
    <name evidence="3" type="ORF">B9Z55_013260</name>
</gene>